<feature type="domain" description="Centrosomal protein of 76 kDa C-terminal" evidence="2">
    <location>
        <begin position="989"/>
        <end position="1044"/>
    </location>
</feature>
<organism evidence="4 5">
    <name type="scientific">Jaculus jaculus</name>
    <name type="common">Lesser Egyptian jerboa</name>
    <dbReference type="NCBI Taxonomy" id="51337"/>
    <lineage>
        <taxon>Eukaryota</taxon>
        <taxon>Metazoa</taxon>
        <taxon>Chordata</taxon>
        <taxon>Craniata</taxon>
        <taxon>Vertebrata</taxon>
        <taxon>Euteleostomi</taxon>
        <taxon>Mammalia</taxon>
        <taxon>Eutheria</taxon>
        <taxon>Euarchontoglires</taxon>
        <taxon>Glires</taxon>
        <taxon>Rodentia</taxon>
        <taxon>Myomorpha</taxon>
        <taxon>Dipodoidea</taxon>
        <taxon>Dipodidae</taxon>
        <taxon>Dipodinae</taxon>
        <taxon>Jaculus</taxon>
    </lineage>
</organism>
<dbReference type="Proteomes" id="UP000694385">
    <property type="component" value="Unassembled WGS sequence"/>
</dbReference>
<dbReference type="Pfam" id="PF24656">
    <property type="entry name" value="CEPT76_peptidase"/>
    <property type="match status" value="1"/>
</dbReference>
<sequence>TKQCNISPCLFFSQMSEEAENRAIEEIRDRNLSKVSITQTLRGKVREKLKNAKINQGEKSSSQLLTDMKCNVLLDEGLSFFILSGEDDTVLSQSSEQKPVNDNYSKHFSLDDLQNVAEGQEEDFLEAVMLTDLLEVKAAEYGDDEEQVKKEEANIFIPSSSPVASQYKLPKGMKPRILEDEGLYIQRKPETHKKICNKMENRLLKLEEGKCWFDESGEIMSLPSPIQLTWNFRLNISKGFLNPGLKTIFRKAVKFDLGQCFRNKIEGRREIYQLDLNIVGLQFSHHPLFNQEQVLCARLLHLCECFQDRQQQNLSQLLYEKLKALTDAMKLAIGNSEINQLTRKSLQDYYWQIRNTKQLYVSEREKDHSLLHSISQTWKQIKSLRQQQGFTSTPIRLQFQRIKMDKCDEQTQAQISEVSETEKETEDNPFWREENLLSSASELEEIDIERIKPMTLMPQLSFTAELTNILKCSFVLRNVNARDIPGNPWLANSQKLCDWISKVRIDPNNPEYSDLTELIMNMKHKGQDIPKYFRLEQLQDEFNFVSEEEMKRSKRFQLLQLRNAGQLDFFLLQQMPLHDRDIPDIVLQVRRLTMKKIIKVSKFSLSDIVADYEEIVSASQLTDIICKFTEPRRKLKPQRKERKKVAAQTISDGDVKILVRILRAYNIPTRKTILSSSPGHDYSFSCLSKIKDNIYINIFDEVIIEKHEISGTFQVNIPPVLLGYTWSKTYISPKDYNGQNLKECTFLNIFATIEPQISYISCGPKLDEFSDQIDILQRAKTFKKSCKAMFPNRRIVTTVFNADGIPVLVTRYIKALNPPQQFLDIFLNDSKAALDLIAWFVSLIPFMTETLDGNDGCDIWMTSECCIELAIGNKEEHAILLCNFFLYFGKKALVLLGTSVLEGHVAYVLTQETNEYLLWNPSTGRCHKQFDPFCPLQSVDCLFDDRNVWFNVQQNNTPMAVHFDYSKESFWKQLLPKNFQGAKAQSIQVTGFPIQMPYTDVQSIIDAVYQTGIHTSEFPQTEFALAVYIHPYPNSILSVWVCLASLVRHQ</sequence>
<reference evidence="4" key="2">
    <citation type="submission" date="2025-09" db="UniProtKB">
        <authorList>
            <consortium name="Ensembl"/>
        </authorList>
    </citation>
    <scope>IDENTIFICATION</scope>
</reference>
<dbReference type="Pfam" id="PF17661">
    <property type="entry name" value="DUF5523"/>
    <property type="match status" value="1"/>
</dbReference>
<dbReference type="GO" id="GO:1904491">
    <property type="term" value="P:protein localization to ciliary transition zone"/>
    <property type="evidence" value="ECO:0007669"/>
    <property type="project" value="TreeGrafter"/>
</dbReference>
<evidence type="ECO:0000313" key="5">
    <source>
        <dbReference type="Proteomes" id="UP000694385"/>
    </source>
</evidence>
<dbReference type="Ensembl" id="ENSJJAT00000010301.1">
    <property type="protein sequence ID" value="ENSJJAP00000004393.1"/>
    <property type="gene ID" value="ENSJJAG00000009099.1"/>
</dbReference>
<evidence type="ECO:0000259" key="3">
    <source>
        <dbReference type="Pfam" id="PF24656"/>
    </source>
</evidence>
<reference evidence="4" key="1">
    <citation type="submission" date="2025-08" db="UniProtKB">
        <authorList>
            <consortium name="Ensembl"/>
        </authorList>
    </citation>
    <scope>IDENTIFICATION</scope>
</reference>
<dbReference type="InterPro" id="IPR056290">
    <property type="entry name" value="CEPT76/DRC7_peptidase-like_dom"/>
</dbReference>
<protein>
    <submittedName>
        <fullName evidence="4">Coiled-coil and C2 domain containing 2B</fullName>
    </submittedName>
</protein>
<keyword evidence="5" id="KW-1185">Reference proteome</keyword>
<dbReference type="InterPro" id="IPR052434">
    <property type="entry name" value="Tectonic-like_complex_comp"/>
</dbReference>
<dbReference type="OMA" id="IYWPETI"/>
<dbReference type="GeneTree" id="ENSGT00940000156590"/>
<accession>A0A8C5K5K3</accession>
<evidence type="ECO:0000259" key="2">
    <source>
        <dbReference type="Pfam" id="PF24652"/>
    </source>
</evidence>
<dbReference type="PANTHER" id="PTHR20837">
    <property type="entry name" value="CENTROSOMAL PROTEIN-RELATED"/>
    <property type="match status" value="1"/>
</dbReference>
<dbReference type="InterPro" id="IPR056288">
    <property type="entry name" value="CEP76_C"/>
</dbReference>
<name>A0A8C5K5K3_JACJA</name>
<evidence type="ECO:0000259" key="1">
    <source>
        <dbReference type="Pfam" id="PF17661"/>
    </source>
</evidence>
<dbReference type="Pfam" id="PF24652">
    <property type="entry name" value="CEP76_C"/>
    <property type="match status" value="1"/>
</dbReference>
<feature type="domain" description="CEP76/DRC7 peptidase-like" evidence="3">
    <location>
        <begin position="858"/>
        <end position="974"/>
    </location>
</feature>
<dbReference type="GO" id="GO:1905515">
    <property type="term" value="P:non-motile cilium assembly"/>
    <property type="evidence" value="ECO:0007669"/>
    <property type="project" value="TreeGrafter"/>
</dbReference>
<dbReference type="GO" id="GO:0035869">
    <property type="term" value="C:ciliary transition zone"/>
    <property type="evidence" value="ECO:0007669"/>
    <property type="project" value="TreeGrafter"/>
</dbReference>
<dbReference type="PANTHER" id="PTHR20837:SF2">
    <property type="entry name" value="PROTEIN CC2D2B"/>
    <property type="match status" value="1"/>
</dbReference>
<feature type="domain" description="DUF5523" evidence="1">
    <location>
        <begin position="20"/>
        <end position="251"/>
    </location>
</feature>
<evidence type="ECO:0000313" key="4">
    <source>
        <dbReference type="Ensembl" id="ENSJJAP00000004393.1"/>
    </source>
</evidence>
<dbReference type="InterPro" id="IPR041510">
    <property type="entry name" value="DUF5523"/>
</dbReference>
<dbReference type="AlphaFoldDB" id="A0A8C5K5K3"/>
<proteinExistence type="predicted"/>